<dbReference type="SUPFAM" id="SSF57667">
    <property type="entry name" value="beta-beta-alpha zinc fingers"/>
    <property type="match status" value="1"/>
</dbReference>
<evidence type="ECO:0000256" key="2">
    <source>
        <dbReference type="ARBA" id="ARBA00022723"/>
    </source>
</evidence>
<evidence type="ECO:0000256" key="3">
    <source>
        <dbReference type="ARBA" id="ARBA00022737"/>
    </source>
</evidence>
<dbReference type="STRING" id="1165861.A0A0L0V7M6"/>
<dbReference type="Gene3D" id="3.30.160.60">
    <property type="entry name" value="Classic Zinc Finger"/>
    <property type="match status" value="2"/>
</dbReference>
<feature type="compositionally biased region" description="Basic and acidic residues" evidence="8">
    <location>
        <begin position="39"/>
        <end position="50"/>
    </location>
</feature>
<evidence type="ECO:0000259" key="9">
    <source>
        <dbReference type="PROSITE" id="PS50157"/>
    </source>
</evidence>
<evidence type="ECO:0000256" key="8">
    <source>
        <dbReference type="SAM" id="MobiDB-lite"/>
    </source>
</evidence>
<evidence type="ECO:0000256" key="5">
    <source>
        <dbReference type="ARBA" id="ARBA00022833"/>
    </source>
</evidence>
<feature type="region of interest" description="Disordered" evidence="8">
    <location>
        <begin position="1"/>
        <end position="59"/>
    </location>
</feature>
<dbReference type="SMART" id="SM00355">
    <property type="entry name" value="ZnF_C2H2"/>
    <property type="match status" value="3"/>
</dbReference>
<evidence type="ECO:0000256" key="4">
    <source>
        <dbReference type="ARBA" id="ARBA00022771"/>
    </source>
</evidence>
<dbReference type="FunFam" id="3.30.160.60:FF:000031">
    <property type="entry name" value="GLI family zinc finger 3"/>
    <property type="match status" value="1"/>
</dbReference>
<dbReference type="InterPro" id="IPR013087">
    <property type="entry name" value="Znf_C2H2_type"/>
</dbReference>
<keyword evidence="11" id="KW-1185">Reference proteome</keyword>
<feature type="compositionally biased region" description="Polar residues" evidence="8">
    <location>
        <begin position="235"/>
        <end position="250"/>
    </location>
</feature>
<dbReference type="PROSITE" id="PS00028">
    <property type="entry name" value="ZINC_FINGER_C2H2_1"/>
    <property type="match status" value="1"/>
</dbReference>
<dbReference type="InterPro" id="IPR056436">
    <property type="entry name" value="Znf-C2H2_ZIC1-5/GLI1-3-like"/>
</dbReference>
<comment type="subcellular location">
    <subcellularLocation>
        <location evidence="1">Nucleus</location>
    </subcellularLocation>
</comment>
<keyword evidence="3" id="KW-0677">Repeat</keyword>
<feature type="domain" description="C2H2-type" evidence="9">
    <location>
        <begin position="144"/>
        <end position="171"/>
    </location>
</feature>
<dbReference type="PANTHER" id="PTHR45718">
    <property type="entry name" value="TRANSCRIPTIONAL ACTIVATOR CUBITUS INTERRUPTUS"/>
    <property type="match status" value="1"/>
</dbReference>
<gene>
    <name evidence="10" type="ORF">PSTG_11457</name>
</gene>
<keyword evidence="2" id="KW-0479">Metal-binding</keyword>
<feature type="compositionally biased region" description="Basic and acidic residues" evidence="8">
    <location>
        <begin position="216"/>
        <end position="234"/>
    </location>
</feature>
<dbReference type="GO" id="GO:0008270">
    <property type="term" value="F:zinc ion binding"/>
    <property type="evidence" value="ECO:0007669"/>
    <property type="project" value="UniProtKB-KW"/>
</dbReference>
<feature type="region of interest" description="Disordered" evidence="8">
    <location>
        <begin position="202"/>
        <end position="250"/>
    </location>
</feature>
<accession>A0A0L0V7M6</accession>
<sequence length="412" mass="47040">MEQQQPTTAATQQRNATTTSNRKRSKTNNNSPATKKKNRTEQTTEIEHHQNQHRQQHTHHQQLVLNQFNHHHVHPQAQSTSNTQFQLSNLPNEEDFPMIRCGWNNCHQGFWILEDLIQHLVGENGHVPPDPTAPRGQKSPCEWSGCPKQGKPQGSRMALLVHLRSHTGEKPFFCHKPECDKTFSRTDALAKHVRVSHGEILPTLRSSTTGAKKRTKADNESEGEDKGLTMEDSNKSNNMDSQEGQLITPSTGTGEKELIEIINENGKLFKEDVDADLRTEDERKSLQELSTKYPSTEFEFLEYILLKVKLKFALGEREILRSELGMIQKKEETLKKQKDTYLDEIMKQEIGPESSDLWRSTIDNLGAPPGANDSSTSNTNPLPPTQQQQQHPPFSFPHQEELYRLRQLNPYP</sequence>
<dbReference type="GO" id="GO:0000981">
    <property type="term" value="F:DNA-binding transcription factor activity, RNA polymerase II-specific"/>
    <property type="evidence" value="ECO:0007669"/>
    <property type="project" value="TreeGrafter"/>
</dbReference>
<evidence type="ECO:0000256" key="1">
    <source>
        <dbReference type="ARBA" id="ARBA00004123"/>
    </source>
</evidence>
<keyword evidence="4 7" id="KW-0863">Zinc-finger</keyword>
<name>A0A0L0V7M6_9BASI</name>
<dbReference type="Proteomes" id="UP000054564">
    <property type="component" value="Unassembled WGS sequence"/>
</dbReference>
<dbReference type="GO" id="GO:0005634">
    <property type="term" value="C:nucleus"/>
    <property type="evidence" value="ECO:0007669"/>
    <property type="project" value="UniProtKB-SubCell"/>
</dbReference>
<dbReference type="GO" id="GO:0000978">
    <property type="term" value="F:RNA polymerase II cis-regulatory region sequence-specific DNA binding"/>
    <property type="evidence" value="ECO:0007669"/>
    <property type="project" value="TreeGrafter"/>
</dbReference>
<reference evidence="11" key="1">
    <citation type="submission" date="2014-03" db="EMBL/GenBank/DDBJ databases">
        <title>The Genome Sequence of Puccinia striiformis f. sp. tritici PST-78.</title>
        <authorList>
            <consortium name="The Broad Institute Genome Sequencing Platform"/>
            <person name="Cuomo C."/>
            <person name="Hulbert S."/>
            <person name="Chen X."/>
            <person name="Walker B."/>
            <person name="Young S.K."/>
            <person name="Zeng Q."/>
            <person name="Gargeya S."/>
            <person name="Fitzgerald M."/>
            <person name="Haas B."/>
            <person name="Abouelleil A."/>
            <person name="Alvarado L."/>
            <person name="Arachchi H.M."/>
            <person name="Berlin A.M."/>
            <person name="Chapman S.B."/>
            <person name="Goldberg J."/>
            <person name="Griggs A."/>
            <person name="Gujja S."/>
            <person name="Hansen M."/>
            <person name="Howarth C."/>
            <person name="Imamovic A."/>
            <person name="Larimer J."/>
            <person name="McCowan C."/>
            <person name="Montmayeur A."/>
            <person name="Murphy C."/>
            <person name="Neiman D."/>
            <person name="Pearson M."/>
            <person name="Priest M."/>
            <person name="Roberts A."/>
            <person name="Saif S."/>
            <person name="Shea T."/>
            <person name="Sisk P."/>
            <person name="Sykes S."/>
            <person name="Wortman J."/>
            <person name="Nusbaum C."/>
            <person name="Birren B."/>
        </authorList>
    </citation>
    <scope>NUCLEOTIDE SEQUENCE [LARGE SCALE GENOMIC DNA]</scope>
    <source>
        <strain evidence="11">race PST-78</strain>
    </source>
</reference>
<feature type="region of interest" description="Disordered" evidence="8">
    <location>
        <begin position="124"/>
        <end position="154"/>
    </location>
</feature>
<keyword evidence="6" id="KW-0539">Nucleus</keyword>
<evidence type="ECO:0000313" key="11">
    <source>
        <dbReference type="Proteomes" id="UP000054564"/>
    </source>
</evidence>
<proteinExistence type="predicted"/>
<dbReference type="Pfam" id="PF23561">
    <property type="entry name" value="zf-C2H2_15"/>
    <property type="match status" value="1"/>
</dbReference>
<evidence type="ECO:0000256" key="6">
    <source>
        <dbReference type="ARBA" id="ARBA00023242"/>
    </source>
</evidence>
<dbReference type="PROSITE" id="PS50157">
    <property type="entry name" value="ZINC_FINGER_C2H2_2"/>
    <property type="match status" value="2"/>
</dbReference>
<feature type="compositionally biased region" description="Low complexity" evidence="8">
    <location>
        <begin position="1"/>
        <end position="20"/>
    </location>
</feature>
<feature type="compositionally biased region" description="Low complexity" evidence="8">
    <location>
        <begin position="377"/>
        <end position="397"/>
    </location>
</feature>
<dbReference type="InterPro" id="IPR043359">
    <property type="entry name" value="GLI-like"/>
</dbReference>
<dbReference type="OrthoDB" id="3437960at2759"/>
<comment type="caution">
    <text evidence="10">The sequence shown here is derived from an EMBL/GenBank/DDBJ whole genome shotgun (WGS) entry which is preliminary data.</text>
</comment>
<feature type="region of interest" description="Disordered" evidence="8">
    <location>
        <begin position="356"/>
        <end position="412"/>
    </location>
</feature>
<dbReference type="EMBL" id="AJIL01000101">
    <property type="protein sequence ID" value="KNE95191.1"/>
    <property type="molecule type" value="Genomic_DNA"/>
</dbReference>
<feature type="domain" description="C2H2-type" evidence="9">
    <location>
        <begin position="172"/>
        <end position="202"/>
    </location>
</feature>
<dbReference type="PANTHER" id="PTHR45718:SF4">
    <property type="entry name" value="TRANSCRIPTIONAL ACTIVATOR CUBITUS INTERRUPTUS"/>
    <property type="match status" value="1"/>
</dbReference>
<organism evidence="10 11">
    <name type="scientific">Puccinia striiformis f. sp. tritici PST-78</name>
    <dbReference type="NCBI Taxonomy" id="1165861"/>
    <lineage>
        <taxon>Eukaryota</taxon>
        <taxon>Fungi</taxon>
        <taxon>Dikarya</taxon>
        <taxon>Basidiomycota</taxon>
        <taxon>Pucciniomycotina</taxon>
        <taxon>Pucciniomycetes</taxon>
        <taxon>Pucciniales</taxon>
        <taxon>Pucciniaceae</taxon>
        <taxon>Puccinia</taxon>
    </lineage>
</organism>
<evidence type="ECO:0000313" key="10">
    <source>
        <dbReference type="EMBL" id="KNE95191.1"/>
    </source>
</evidence>
<evidence type="ECO:0000256" key="7">
    <source>
        <dbReference type="PROSITE-ProRule" id="PRU00042"/>
    </source>
</evidence>
<dbReference type="AlphaFoldDB" id="A0A0L0V7M6"/>
<dbReference type="FunFam" id="3.30.160.60:FF:000201">
    <property type="entry name" value="C2H2 finger domain protein (Gli3)"/>
    <property type="match status" value="1"/>
</dbReference>
<keyword evidence="5" id="KW-0862">Zinc</keyword>
<dbReference type="InterPro" id="IPR036236">
    <property type="entry name" value="Znf_C2H2_sf"/>
</dbReference>
<protein>
    <recommendedName>
        <fullName evidence="9">C2H2-type domain-containing protein</fullName>
    </recommendedName>
</protein>